<feature type="transmembrane region" description="Helical" evidence="6">
    <location>
        <begin position="338"/>
        <end position="359"/>
    </location>
</feature>
<dbReference type="InterPro" id="IPR035897">
    <property type="entry name" value="Toll_tir_struct_dom_sf"/>
</dbReference>
<feature type="transmembrane region" description="Helical" evidence="6">
    <location>
        <begin position="102"/>
        <end position="127"/>
    </location>
</feature>
<evidence type="ECO:0000256" key="4">
    <source>
        <dbReference type="ARBA" id="ARBA00023136"/>
    </source>
</evidence>
<dbReference type="SMART" id="SM01411">
    <property type="entry name" value="Ephrin_rec_like"/>
    <property type="match status" value="2"/>
</dbReference>
<feature type="transmembrane region" description="Helical" evidence="6">
    <location>
        <begin position="1216"/>
        <end position="1240"/>
    </location>
</feature>
<proteinExistence type="predicted"/>
<dbReference type="InterPro" id="IPR039305">
    <property type="entry name" value="PILS2/6"/>
</dbReference>
<dbReference type="InterPro" id="IPR004776">
    <property type="entry name" value="Mem_transp_PIN-like"/>
</dbReference>
<feature type="transmembrane region" description="Helical" evidence="6">
    <location>
        <begin position="259"/>
        <end position="280"/>
    </location>
</feature>
<keyword evidence="8" id="KW-1185">Reference proteome</keyword>
<evidence type="ECO:0000313" key="7">
    <source>
        <dbReference type="EMBL" id="CAE7034528.1"/>
    </source>
</evidence>
<feature type="transmembrane region" description="Helical" evidence="6">
    <location>
        <begin position="1414"/>
        <end position="1433"/>
    </location>
</feature>
<dbReference type="Proteomes" id="UP000604046">
    <property type="component" value="Unassembled WGS sequence"/>
</dbReference>
<dbReference type="EMBL" id="CAJNDS010000254">
    <property type="protein sequence ID" value="CAE7034528.1"/>
    <property type="molecule type" value="Genomic_DNA"/>
</dbReference>
<gene>
    <name evidence="7" type="primary">PILS2</name>
    <name evidence="7" type="ORF">SNAT2548_LOCUS4140</name>
</gene>
<feature type="transmembrane region" description="Helical" evidence="6">
    <location>
        <begin position="1153"/>
        <end position="1174"/>
    </location>
</feature>
<feature type="transmembrane region" description="Helical" evidence="6">
    <location>
        <begin position="217"/>
        <end position="239"/>
    </location>
</feature>
<dbReference type="SUPFAM" id="SSF53850">
    <property type="entry name" value="Periplasmic binding protein-like II"/>
    <property type="match status" value="1"/>
</dbReference>
<reference evidence="7" key="1">
    <citation type="submission" date="2021-02" db="EMBL/GenBank/DDBJ databases">
        <authorList>
            <person name="Dougan E. K."/>
            <person name="Rhodes N."/>
            <person name="Thang M."/>
            <person name="Chan C."/>
        </authorList>
    </citation>
    <scope>NUCLEOTIDE SEQUENCE</scope>
</reference>
<name>A0A812IG82_9DINO</name>
<dbReference type="OrthoDB" id="413581at2759"/>
<dbReference type="SUPFAM" id="SSF52200">
    <property type="entry name" value="Toll/Interleukin receptor TIR domain"/>
    <property type="match status" value="1"/>
</dbReference>
<evidence type="ECO:0000256" key="6">
    <source>
        <dbReference type="SAM" id="Phobius"/>
    </source>
</evidence>
<feature type="transmembrane region" description="Helical" evidence="6">
    <location>
        <begin position="1439"/>
        <end position="1466"/>
    </location>
</feature>
<evidence type="ECO:0000256" key="5">
    <source>
        <dbReference type="SAM" id="MobiDB-lite"/>
    </source>
</evidence>
<evidence type="ECO:0000256" key="1">
    <source>
        <dbReference type="ARBA" id="ARBA00004141"/>
    </source>
</evidence>
<feature type="transmembrane region" description="Helical" evidence="6">
    <location>
        <begin position="371"/>
        <end position="391"/>
    </location>
</feature>
<feature type="transmembrane region" description="Helical" evidence="6">
    <location>
        <begin position="1120"/>
        <end position="1141"/>
    </location>
</feature>
<organism evidence="7 8">
    <name type="scientific">Symbiodinium natans</name>
    <dbReference type="NCBI Taxonomy" id="878477"/>
    <lineage>
        <taxon>Eukaryota</taxon>
        <taxon>Sar</taxon>
        <taxon>Alveolata</taxon>
        <taxon>Dinophyceae</taxon>
        <taxon>Suessiales</taxon>
        <taxon>Symbiodiniaceae</taxon>
        <taxon>Symbiodinium</taxon>
    </lineage>
</organism>
<feature type="transmembrane region" description="Helical" evidence="6">
    <location>
        <begin position="1307"/>
        <end position="1328"/>
    </location>
</feature>
<sequence length="1885" mass="203426">MDDAVEDGGDDPWLGSGTGDAASGSNRDQLTAQVAAYILFSIVPCAMNRLILALTLSFACAEDCVAPVTAPSLLQNGHTSRAVLWKHGTRSAIMAPTTSSGFVSILVSSLWAIGVAASVIAIGVVATRRGIIDLSVRKAMGAITMKLAIPALLFSRILYCDQCNTGGNQCAPCQPFLSIILSSWILFLLPIVVVGPGVLLGKAAAALSSAPEDFARGTVCAVAFGNSTGLPIVLLSVVSLGSSASGNMGNMDPLLRLPVYLPLALVPPVIAALLGLVVGLSPVRAWMVDVFDQDNDAPLTWLYDGIYKLGDAAVPLNLLILGSALSKGANFEVLPMRVGFAIVLSKLVLMPLCMSVVVYGLIRIGPKDPSLWLVALIVSCTPTANNVAVMAESGGQNKDAMSTAIFLQYLVAPLCVATSIAYFNMIEYARGYKGILTEPKDLRSLQDEDPYARKDRKALKLCAATVAAVATLLTQDLSRFSAALCEAMGSCAKLWSVLAVYGAFAIASNASKCLLDGVPESNRRYIQDTMGNNVPIRISVGDWASAEIASVLARIFLNEVLGYHAVILPERRLTSITAFPLLAGCADWDCTEQSEQGHVALEVWVTGKNAELQQFDEQNPGKGPEDLGSIGYTGHNALCISGAVRDSAYGEVGLALEFYKSYNLSYHQAQNFFDPPFALEVEDFLPCNTSYARWTRQVQLEAYLHWTGDTEGVSNTSGKLQAHCPYGHFWLSPACRDDLAKCIPLVTAGDGWSVHVIMQWAFFHGMPVAMGIAKDFGLYAGYASSARTLFYCWLPDATHVHLDPSLVQFPRHEASEWEVSKYRTSDAESLITKMVSRDLRSKAPKVVKFLESFELDLSGMQHLLSETATGSVETVACEWVRSQRSRWQQWANSEGYGLAGGQGAHVENRSQATGCSLCTAGKVSEPFSDEHGSTYRCVPCEPGTSQSALGETLCVPCDLGTYAGQSGSAYCRRCELGRYANVTGASGCMACGGGNHSTTTRSVQADGATKWIEVDGATSKSLCGCVAGRYLSPEGLCALCIRGSRCPGSSQVELLPGYFSSAAEPGSVFQCFGDAARCPGGAPGTCAGGRDANSVTCEDCLPGLQTYSDGSCGPCTGTSYALILFAAVAVVVLNAVLYISLDLGVDRTTQEAHMSIFVLAMTQFLTVAQQLAVINQFGIAWEDPVGRILNSFELMGLDLDMLAISCLSHMSPVARYALSTSAAPICAFVALNVHLVALVVRKRRAVDLGMSRLLRTVGSLFKSFFIAIFAAILAPFQCNEHPNGMFTMQKYNSIFCSGQDQHLTMSIIGALASLMPLGFLVLSIWVTWVELPKRLIRADAAYFRACTFLWSQFRPGAEIYSVLYLARNGLIAVVPALPSTSVQIVAMNVILYTSSLVVSFVQPWRSRAGNLLDVMLHVSLLVVLDIASAFARTEDAGTSVAICLFFLLHMSLAIVTAAAYGVLLHVARLHRKPWRFFLSHQKSTAGAFARLLKTQLLKRSSRFTTFMDTDDLRDLTELFGFVRDTHTLVILASPGILQRKWCIGEAVTARLSDVHAVMVRWPEFQEPDEHFRENLTFAIPGVEVLTSYSLSLEDVSETLKWIGTIDSYAMPATLNLQTLARLCDSLTRTVAPHSVSQEAQYPDCLLLVDPDNLEAVATTYVLYELLLRAVNKTLTCSLPHVLSKGQGIPASTVTALLMCSTGCLFSFHLSNWILDVVELGCCVIPVIAEPGFAVPTDFSFRQSQADGERTLDYSAVVQTIFKEIATVFAPQAYSSTQEDLQLRAKQIAYRLQSKTLMPRSRLTPQPLQFRGVSRRHPPYEGLGFIEVTGSVEEPLEGSTDSADFELFGSERSEHLDDTDQVRKLHRVGPAAEEVAFQTADAVLSV</sequence>
<comment type="subcellular location">
    <subcellularLocation>
        <location evidence="1">Membrane</location>
        <topology evidence="1">Multi-pass membrane protein</topology>
    </subcellularLocation>
</comment>
<accession>A0A812IG82</accession>
<dbReference type="GO" id="GO:0055085">
    <property type="term" value="P:transmembrane transport"/>
    <property type="evidence" value="ECO:0007669"/>
    <property type="project" value="InterPro"/>
</dbReference>
<dbReference type="Pfam" id="PF03547">
    <property type="entry name" value="Mem_trans"/>
    <property type="match status" value="1"/>
</dbReference>
<protein>
    <submittedName>
        <fullName evidence="7">PILS2 protein</fullName>
    </submittedName>
</protein>
<feature type="transmembrane region" description="Helical" evidence="6">
    <location>
        <begin position="139"/>
        <end position="159"/>
    </location>
</feature>
<evidence type="ECO:0000313" key="8">
    <source>
        <dbReference type="Proteomes" id="UP000604046"/>
    </source>
</evidence>
<feature type="region of interest" description="Disordered" evidence="5">
    <location>
        <begin position="1"/>
        <end position="25"/>
    </location>
</feature>
<dbReference type="GO" id="GO:0016020">
    <property type="term" value="C:membrane"/>
    <property type="evidence" value="ECO:0007669"/>
    <property type="project" value="UniProtKB-SubCell"/>
</dbReference>
<keyword evidence="4 6" id="KW-0472">Membrane</keyword>
<dbReference type="PANTHER" id="PTHR31419:SF1">
    <property type="entry name" value="PROTEIN PIN-LIKES 6"/>
    <property type="match status" value="1"/>
</dbReference>
<evidence type="ECO:0000256" key="2">
    <source>
        <dbReference type="ARBA" id="ARBA00022692"/>
    </source>
</evidence>
<feature type="transmembrane region" description="Helical" evidence="6">
    <location>
        <begin position="1252"/>
        <end position="1276"/>
    </location>
</feature>
<feature type="transmembrane region" description="Helical" evidence="6">
    <location>
        <begin position="179"/>
        <end position="205"/>
    </location>
</feature>
<dbReference type="PANTHER" id="PTHR31419">
    <property type="entry name" value="PROTEIN PIN-LIKES 2"/>
    <property type="match status" value="1"/>
</dbReference>
<evidence type="ECO:0000256" key="3">
    <source>
        <dbReference type="ARBA" id="ARBA00022989"/>
    </source>
</evidence>
<feature type="compositionally biased region" description="Acidic residues" evidence="5">
    <location>
        <begin position="1"/>
        <end position="10"/>
    </location>
</feature>
<feature type="transmembrane region" description="Helical" evidence="6">
    <location>
        <begin position="403"/>
        <end position="423"/>
    </location>
</feature>
<keyword evidence="2 6" id="KW-0812">Transmembrane</keyword>
<keyword evidence="3 6" id="KW-1133">Transmembrane helix</keyword>
<comment type="caution">
    <text evidence="7">The sequence shown here is derived from an EMBL/GenBank/DDBJ whole genome shotgun (WGS) entry which is preliminary data.</text>
</comment>